<keyword evidence="1" id="KW-0472">Membrane</keyword>
<name>A0A7X0U0M6_9ACTN</name>
<dbReference type="RefSeq" id="WP_345154148.1">
    <property type="nucleotide sequence ID" value="NZ_BAAAXY010000246.1"/>
</dbReference>
<dbReference type="AlphaFoldDB" id="A0A7X0U0M6"/>
<organism evidence="2 3">
    <name type="scientific">Nonomuraea rubra</name>
    <dbReference type="NCBI Taxonomy" id="46180"/>
    <lineage>
        <taxon>Bacteria</taxon>
        <taxon>Bacillati</taxon>
        <taxon>Actinomycetota</taxon>
        <taxon>Actinomycetes</taxon>
        <taxon>Streptosporangiales</taxon>
        <taxon>Streptosporangiaceae</taxon>
        <taxon>Nonomuraea</taxon>
    </lineage>
</organism>
<protein>
    <submittedName>
        <fullName evidence="2">Uncharacterized protein</fullName>
    </submittedName>
</protein>
<keyword evidence="1" id="KW-1133">Transmembrane helix</keyword>
<reference evidence="2 3" key="1">
    <citation type="submission" date="2020-08" db="EMBL/GenBank/DDBJ databases">
        <title>Sequencing the genomes of 1000 actinobacteria strains.</title>
        <authorList>
            <person name="Klenk H.-P."/>
        </authorList>
    </citation>
    <scope>NUCLEOTIDE SEQUENCE [LARGE SCALE GENOMIC DNA]</scope>
    <source>
        <strain evidence="2 3">DSM 43768</strain>
    </source>
</reference>
<dbReference type="EMBL" id="JACHMI010000001">
    <property type="protein sequence ID" value="MBB6550529.1"/>
    <property type="molecule type" value="Genomic_DNA"/>
</dbReference>
<dbReference type="Proteomes" id="UP000565579">
    <property type="component" value="Unassembled WGS sequence"/>
</dbReference>
<sequence length="88" mass="8792">MSVVLGSIPGVYLGARISSPAPSGLIRALLALVLLASAPKLLEVSNTTAAWILGVGTTAGVAGSLVLRRGRHVAAPAEPVPTSAGRIR</sequence>
<accession>A0A7X0U0M6</accession>
<keyword evidence="1" id="KW-0812">Transmembrane</keyword>
<keyword evidence="3" id="KW-1185">Reference proteome</keyword>
<feature type="transmembrane region" description="Helical" evidence="1">
    <location>
        <begin position="48"/>
        <end position="67"/>
    </location>
</feature>
<proteinExistence type="predicted"/>
<gene>
    <name evidence="2" type="ORF">HD593_005324</name>
</gene>
<comment type="caution">
    <text evidence="2">The sequence shown here is derived from an EMBL/GenBank/DDBJ whole genome shotgun (WGS) entry which is preliminary data.</text>
</comment>
<evidence type="ECO:0000313" key="2">
    <source>
        <dbReference type="EMBL" id="MBB6550529.1"/>
    </source>
</evidence>
<evidence type="ECO:0000313" key="3">
    <source>
        <dbReference type="Proteomes" id="UP000565579"/>
    </source>
</evidence>
<evidence type="ECO:0000256" key="1">
    <source>
        <dbReference type="SAM" id="Phobius"/>
    </source>
</evidence>